<dbReference type="InParanoid" id="M1E0Y1"/>
<evidence type="ECO:0000313" key="2">
    <source>
        <dbReference type="EnsemblPlants" id="PGSC0003DMT400097579"/>
    </source>
</evidence>
<evidence type="ECO:0000256" key="1">
    <source>
        <dbReference type="SAM" id="MobiDB-lite"/>
    </source>
</evidence>
<feature type="region of interest" description="Disordered" evidence="1">
    <location>
        <begin position="189"/>
        <end position="219"/>
    </location>
</feature>
<protein>
    <submittedName>
        <fullName evidence="2">Uncharacterized protein</fullName>
    </submittedName>
</protein>
<feature type="compositionally biased region" description="Polar residues" evidence="1">
    <location>
        <begin position="43"/>
        <end position="54"/>
    </location>
</feature>
<proteinExistence type="predicted"/>
<dbReference type="Gramene" id="PGSC0003DMT400097579">
    <property type="protein sequence ID" value="PGSC0003DMT400097579"/>
    <property type="gene ID" value="PGSC0003DMG400047150"/>
</dbReference>
<sequence>MEVLEMVLMTNKGFHALKIATEYFGESEPIGGSPKSLGDDPSSPKSTECTMETGYETQAPTRGITLESIIEVLNNMGGKLNVVRGDITRMGDRLVNMEGQVNFTNSTPQATFRASTSGHDHTNSPTITPRTLHQALDPTLMQLGSNSQSINKLFHFPLSKKALPNQNRPYQTPLNQNVPYQRLQPQLNPVNEVRNDENQEGYEGEGECHAPNSRDATGS</sequence>
<reference evidence="3" key="1">
    <citation type="journal article" date="2011" name="Nature">
        <title>Genome sequence and analysis of the tuber crop potato.</title>
        <authorList>
            <consortium name="The Potato Genome Sequencing Consortium"/>
        </authorList>
    </citation>
    <scope>NUCLEOTIDE SEQUENCE [LARGE SCALE GENOMIC DNA]</scope>
    <source>
        <strain evidence="3">cv. DM1-3 516 R44</strain>
    </source>
</reference>
<name>M1E0Y1_SOLTU</name>
<dbReference type="Proteomes" id="UP000011115">
    <property type="component" value="Unassembled WGS sequence"/>
</dbReference>
<dbReference type="PaxDb" id="4113-PGSC0003DMT400097579"/>
<organism evidence="2 3">
    <name type="scientific">Solanum tuberosum</name>
    <name type="common">Potato</name>
    <dbReference type="NCBI Taxonomy" id="4113"/>
    <lineage>
        <taxon>Eukaryota</taxon>
        <taxon>Viridiplantae</taxon>
        <taxon>Streptophyta</taxon>
        <taxon>Embryophyta</taxon>
        <taxon>Tracheophyta</taxon>
        <taxon>Spermatophyta</taxon>
        <taxon>Magnoliopsida</taxon>
        <taxon>eudicotyledons</taxon>
        <taxon>Gunneridae</taxon>
        <taxon>Pentapetalae</taxon>
        <taxon>asterids</taxon>
        <taxon>lamiids</taxon>
        <taxon>Solanales</taxon>
        <taxon>Solanaceae</taxon>
        <taxon>Solanoideae</taxon>
        <taxon>Solaneae</taxon>
        <taxon>Solanum</taxon>
    </lineage>
</organism>
<dbReference type="AlphaFoldDB" id="M1E0Y1"/>
<dbReference type="EnsemblPlants" id="PGSC0003DMT400097579">
    <property type="protein sequence ID" value="PGSC0003DMT400097579"/>
    <property type="gene ID" value="PGSC0003DMG400047150"/>
</dbReference>
<accession>M1E0Y1</accession>
<reference evidence="2" key="2">
    <citation type="submission" date="2015-06" db="UniProtKB">
        <authorList>
            <consortium name="EnsemblPlants"/>
        </authorList>
    </citation>
    <scope>IDENTIFICATION</scope>
    <source>
        <strain evidence="2">DM1-3 516 R44</strain>
    </source>
</reference>
<feature type="region of interest" description="Disordered" evidence="1">
    <location>
        <begin position="28"/>
        <end position="54"/>
    </location>
</feature>
<keyword evidence="3" id="KW-1185">Reference proteome</keyword>
<dbReference type="HOGENOM" id="CLU_1491531_0_0_1"/>
<evidence type="ECO:0000313" key="3">
    <source>
        <dbReference type="Proteomes" id="UP000011115"/>
    </source>
</evidence>